<dbReference type="Pfam" id="PF08447">
    <property type="entry name" value="PAS_3"/>
    <property type="match status" value="1"/>
</dbReference>
<dbReference type="InterPro" id="IPR011006">
    <property type="entry name" value="CheY-like_superfamily"/>
</dbReference>
<dbReference type="InterPro" id="IPR035965">
    <property type="entry name" value="PAS-like_dom_sf"/>
</dbReference>
<dbReference type="NCBIfam" id="TIGR00229">
    <property type="entry name" value="sensory_box"/>
    <property type="match status" value="2"/>
</dbReference>
<dbReference type="GO" id="GO:0005886">
    <property type="term" value="C:plasma membrane"/>
    <property type="evidence" value="ECO:0007669"/>
    <property type="project" value="UniProtKB-SubCell"/>
</dbReference>
<keyword evidence="5" id="KW-0808">Transferase</keyword>
<dbReference type="SMART" id="SM00448">
    <property type="entry name" value="REC"/>
    <property type="match status" value="1"/>
</dbReference>
<dbReference type="Pfam" id="PF08448">
    <property type="entry name" value="PAS_4"/>
    <property type="match status" value="2"/>
</dbReference>
<dbReference type="InterPro" id="IPR036097">
    <property type="entry name" value="HisK_dim/P_sf"/>
</dbReference>
<dbReference type="Pfam" id="PF13185">
    <property type="entry name" value="GAF_2"/>
    <property type="match status" value="1"/>
</dbReference>
<evidence type="ECO:0000256" key="3">
    <source>
        <dbReference type="ARBA" id="ARBA00012438"/>
    </source>
</evidence>
<evidence type="ECO:0000259" key="9">
    <source>
        <dbReference type="PROSITE" id="PS50109"/>
    </source>
</evidence>
<dbReference type="InterPro" id="IPR003594">
    <property type="entry name" value="HATPase_dom"/>
</dbReference>
<dbReference type="InterPro" id="IPR000700">
    <property type="entry name" value="PAS-assoc_C"/>
</dbReference>
<evidence type="ECO:0000259" key="11">
    <source>
        <dbReference type="PROSITE" id="PS50112"/>
    </source>
</evidence>
<organism evidence="13 14">
    <name type="scientific">Nitrosomonas supralitoralis</name>
    <dbReference type="NCBI Taxonomy" id="2116706"/>
    <lineage>
        <taxon>Bacteria</taxon>
        <taxon>Pseudomonadati</taxon>
        <taxon>Pseudomonadota</taxon>
        <taxon>Betaproteobacteria</taxon>
        <taxon>Nitrosomonadales</taxon>
        <taxon>Nitrosomonadaceae</taxon>
        <taxon>Nitrosomonas</taxon>
    </lineage>
</organism>
<dbReference type="OrthoDB" id="5389366at2"/>
<dbReference type="GO" id="GO:0000155">
    <property type="term" value="F:phosphorelay sensor kinase activity"/>
    <property type="evidence" value="ECO:0007669"/>
    <property type="project" value="InterPro"/>
</dbReference>
<comment type="caution">
    <text evidence="13">The sequence shown here is derived from an EMBL/GenBank/DDBJ whole genome shotgun (WGS) entry which is preliminary data.</text>
</comment>
<dbReference type="InterPro" id="IPR001789">
    <property type="entry name" value="Sig_transdc_resp-reg_receiver"/>
</dbReference>
<keyword evidence="6" id="KW-0418">Kinase</keyword>
<evidence type="ECO:0000313" key="14">
    <source>
        <dbReference type="Proteomes" id="UP000241912"/>
    </source>
</evidence>
<proteinExistence type="predicted"/>
<evidence type="ECO:0000256" key="5">
    <source>
        <dbReference type="ARBA" id="ARBA00022679"/>
    </source>
</evidence>
<dbReference type="Proteomes" id="UP000241912">
    <property type="component" value="Unassembled WGS sequence"/>
</dbReference>
<dbReference type="InterPro" id="IPR029016">
    <property type="entry name" value="GAF-like_dom_sf"/>
</dbReference>
<dbReference type="InterPro" id="IPR013656">
    <property type="entry name" value="PAS_4"/>
</dbReference>
<feature type="domain" description="PAS" evidence="11">
    <location>
        <begin position="23"/>
        <end position="86"/>
    </location>
</feature>
<dbReference type="PROSITE" id="PS50109">
    <property type="entry name" value="HIS_KIN"/>
    <property type="match status" value="1"/>
</dbReference>
<dbReference type="SUPFAM" id="SSF52172">
    <property type="entry name" value="CheY-like"/>
    <property type="match status" value="1"/>
</dbReference>
<dbReference type="CDD" id="cd00130">
    <property type="entry name" value="PAS"/>
    <property type="match status" value="3"/>
</dbReference>
<dbReference type="Gene3D" id="3.30.565.10">
    <property type="entry name" value="Histidine kinase-like ATPase, C-terminal domain"/>
    <property type="match status" value="1"/>
</dbReference>
<keyword evidence="4 7" id="KW-0597">Phosphoprotein</keyword>
<feature type="domain" description="PAC" evidence="12">
    <location>
        <begin position="520"/>
        <end position="572"/>
    </location>
</feature>
<dbReference type="Gene3D" id="3.30.450.20">
    <property type="entry name" value="PAS domain"/>
    <property type="match status" value="3"/>
</dbReference>
<protein>
    <recommendedName>
        <fullName evidence="3">histidine kinase</fullName>
        <ecNumber evidence="3">2.7.13.3</ecNumber>
    </recommendedName>
</protein>
<dbReference type="CDD" id="cd17580">
    <property type="entry name" value="REC_2_DhkD-like"/>
    <property type="match status" value="1"/>
</dbReference>
<dbReference type="SUPFAM" id="SSF55785">
    <property type="entry name" value="PYP-like sensor domain (PAS domain)"/>
    <property type="match status" value="3"/>
</dbReference>
<evidence type="ECO:0000256" key="4">
    <source>
        <dbReference type="ARBA" id="ARBA00022553"/>
    </source>
</evidence>
<dbReference type="InterPro" id="IPR036890">
    <property type="entry name" value="HATPase_C_sf"/>
</dbReference>
<evidence type="ECO:0000256" key="6">
    <source>
        <dbReference type="ARBA" id="ARBA00022777"/>
    </source>
</evidence>
<dbReference type="Pfam" id="PF00512">
    <property type="entry name" value="HisKA"/>
    <property type="match status" value="1"/>
</dbReference>
<accession>A0A2P7NRS3</accession>
<evidence type="ECO:0000256" key="2">
    <source>
        <dbReference type="ARBA" id="ARBA00004429"/>
    </source>
</evidence>
<dbReference type="SMART" id="SM00086">
    <property type="entry name" value="PAC"/>
    <property type="match status" value="2"/>
</dbReference>
<dbReference type="InterPro" id="IPR005467">
    <property type="entry name" value="His_kinase_dom"/>
</dbReference>
<dbReference type="RefSeq" id="WP_106708127.1">
    <property type="nucleotide sequence ID" value="NZ_PXXU01000068.1"/>
</dbReference>
<keyword evidence="8" id="KW-0175">Coiled coil</keyword>
<dbReference type="SUPFAM" id="SSF47384">
    <property type="entry name" value="Homodimeric domain of signal transducing histidine kinase"/>
    <property type="match status" value="1"/>
</dbReference>
<feature type="domain" description="PAC" evidence="12">
    <location>
        <begin position="390"/>
        <end position="441"/>
    </location>
</feature>
<feature type="coiled-coil region" evidence="8">
    <location>
        <begin position="426"/>
        <end position="453"/>
    </location>
</feature>
<dbReference type="InterPro" id="IPR001610">
    <property type="entry name" value="PAC"/>
</dbReference>
<evidence type="ECO:0000259" key="12">
    <source>
        <dbReference type="PROSITE" id="PS50113"/>
    </source>
</evidence>
<dbReference type="PANTHER" id="PTHR43547">
    <property type="entry name" value="TWO-COMPONENT HISTIDINE KINASE"/>
    <property type="match status" value="1"/>
</dbReference>
<dbReference type="Pfam" id="PF00072">
    <property type="entry name" value="Response_reg"/>
    <property type="match status" value="1"/>
</dbReference>
<dbReference type="Pfam" id="PF02518">
    <property type="entry name" value="HATPase_c"/>
    <property type="match status" value="1"/>
</dbReference>
<feature type="domain" description="PAS" evidence="11">
    <location>
        <begin position="442"/>
        <end position="517"/>
    </location>
</feature>
<dbReference type="InterPro" id="IPR013655">
    <property type="entry name" value="PAS_fold_3"/>
</dbReference>
<dbReference type="SUPFAM" id="SSF55781">
    <property type="entry name" value="GAF domain-like"/>
    <property type="match status" value="1"/>
</dbReference>
<sequence>MKSPGNTLKSTAQNIVATSNADILETLTDAVIIIDANWHLIFLNRRAELVFRKKRQDVIDKTFLEVFPDGMGGIYEKCYRKAMEKREVDTIEAFYEPNETWLITKASPLQDGGISLVFQVNTLRKRMEILATSQSRALEMARSGEPLENILNVLILAVEDQAGHKLTASILIMDEDGDHLHHGAAPHLPGTYISAIDGLKIGDNIGSCGTAAYKKEPVIVEDIATDSKWTRFKELALKNGLRACWSIPILSAQNHTVLGTFAVYYPESRTPGESDKYSVEMLSHTAAIVIERYKEMQARNRAEEAVNAVAEKLKKQRRLYETALSNTPDLVYIFDLQGRFTYANEALLKMWGLTWEQAVGKNCLELGYEPWHAEMHGREIKKVIETKKPIRGDVPFTGTHGRRIYDYIFVPVIGDNGEVEAIAGTTRDVTERKEAEEAALKSEERQRLALEASHSFGIWDWDIKNDIFTADERFGTLFGLTSEEAKTGVKLEQVVKSIHEEDIERVRKIIKKKLRSGGRYTEEYRIRQNDGSIRWVSTRGHVQLDENGQAVRFPGVGVDITTERNAIEDLKEANRKKDEFLAILAHELRNPLTPIRNALFLIKSGKSSTDSEKRAYALIARQVDQLVRLVDDLMDVSRITYGKITILNDIHSVEEIINNAVETTQSLIEERKHKLTISLPQEPVYIKGDLVRLSQIFSNLLNNAAKYTEIGGEINIKAEEANKNVMINISDTGIGITVPMLTQIFDMFSQGRSSLEHSQDGLGIGLTLVKRLVELHGGKIKATSEGIGKGSAFSVCLPANVSTKDLQNDIHHEHTYNDQPYHNMKILIVDDNEDVTYSMGLVMEALGHKVEIANDGRNALQIAHSFHPDLVLLDIGLGGMNGYDICMTMKKLPGLEETIFIAQTGWGQNEHLQRSKEVGFDHHLVKPVNIEVLEHILMDIQKNRRSHR</sequence>
<reference evidence="13 14" key="1">
    <citation type="submission" date="2018-03" db="EMBL/GenBank/DDBJ databases">
        <title>Draft genome of Nitrosomonas supralitoralis APG5.</title>
        <authorList>
            <person name="Urakawa H."/>
            <person name="Lopez J.V."/>
        </authorList>
    </citation>
    <scope>NUCLEOTIDE SEQUENCE [LARGE SCALE GENOMIC DNA]</scope>
    <source>
        <strain evidence="13 14">APG5</strain>
    </source>
</reference>
<comment type="catalytic activity">
    <reaction evidence="1">
        <text>ATP + protein L-histidine = ADP + protein N-phospho-L-histidine.</text>
        <dbReference type="EC" id="2.7.13.3"/>
    </reaction>
</comment>
<dbReference type="SMART" id="SM00388">
    <property type="entry name" value="HisKA"/>
    <property type="match status" value="1"/>
</dbReference>
<dbReference type="SUPFAM" id="SSF55874">
    <property type="entry name" value="ATPase domain of HSP90 chaperone/DNA topoisomerase II/histidine kinase"/>
    <property type="match status" value="1"/>
</dbReference>
<feature type="domain" description="Response regulatory" evidence="10">
    <location>
        <begin position="825"/>
        <end position="941"/>
    </location>
</feature>
<feature type="domain" description="Histidine kinase" evidence="9">
    <location>
        <begin position="583"/>
        <end position="801"/>
    </location>
</feature>
<evidence type="ECO:0000313" key="13">
    <source>
        <dbReference type="EMBL" id="PSJ16137.1"/>
    </source>
</evidence>
<dbReference type="PROSITE" id="PS50110">
    <property type="entry name" value="RESPONSE_REGULATORY"/>
    <property type="match status" value="1"/>
</dbReference>
<dbReference type="AlphaFoldDB" id="A0A2P7NRS3"/>
<dbReference type="InterPro" id="IPR003661">
    <property type="entry name" value="HisK_dim/P_dom"/>
</dbReference>
<dbReference type="InterPro" id="IPR004358">
    <property type="entry name" value="Sig_transdc_His_kin-like_C"/>
</dbReference>
<dbReference type="Gene3D" id="3.40.50.2300">
    <property type="match status" value="1"/>
</dbReference>
<dbReference type="SMART" id="SM00065">
    <property type="entry name" value="GAF"/>
    <property type="match status" value="1"/>
</dbReference>
<evidence type="ECO:0000256" key="8">
    <source>
        <dbReference type="SAM" id="Coils"/>
    </source>
</evidence>
<dbReference type="InterPro" id="IPR000014">
    <property type="entry name" value="PAS"/>
</dbReference>
<dbReference type="SMART" id="SM00091">
    <property type="entry name" value="PAS"/>
    <property type="match status" value="3"/>
</dbReference>
<evidence type="ECO:0000256" key="7">
    <source>
        <dbReference type="PROSITE-ProRule" id="PRU00169"/>
    </source>
</evidence>
<dbReference type="PANTHER" id="PTHR43547:SF2">
    <property type="entry name" value="HYBRID SIGNAL TRANSDUCTION HISTIDINE KINASE C"/>
    <property type="match status" value="1"/>
</dbReference>
<dbReference type="PROSITE" id="PS50112">
    <property type="entry name" value="PAS"/>
    <property type="match status" value="3"/>
</dbReference>
<comment type="subcellular location">
    <subcellularLocation>
        <location evidence="2">Cell inner membrane</location>
        <topology evidence="2">Multi-pass membrane protein</topology>
    </subcellularLocation>
</comment>
<keyword evidence="14" id="KW-1185">Reference proteome</keyword>
<dbReference type="CDD" id="cd00082">
    <property type="entry name" value="HisKA"/>
    <property type="match status" value="1"/>
</dbReference>
<dbReference type="Gene3D" id="3.30.450.40">
    <property type="match status" value="1"/>
</dbReference>
<dbReference type="Gene3D" id="1.10.287.130">
    <property type="match status" value="1"/>
</dbReference>
<feature type="domain" description="PAS" evidence="11">
    <location>
        <begin position="316"/>
        <end position="387"/>
    </location>
</feature>
<dbReference type="InterPro" id="IPR003018">
    <property type="entry name" value="GAF"/>
</dbReference>
<dbReference type="SMART" id="SM00387">
    <property type="entry name" value="HATPase_c"/>
    <property type="match status" value="1"/>
</dbReference>
<gene>
    <name evidence="13" type="ORF">C7H79_15085</name>
</gene>
<dbReference type="PRINTS" id="PR00344">
    <property type="entry name" value="BCTRLSENSOR"/>
</dbReference>
<dbReference type="EC" id="2.7.13.3" evidence="3"/>
<dbReference type="PROSITE" id="PS50113">
    <property type="entry name" value="PAC"/>
    <property type="match status" value="2"/>
</dbReference>
<feature type="modified residue" description="4-aspartylphosphate" evidence="7">
    <location>
        <position position="874"/>
    </location>
</feature>
<name>A0A2P7NRS3_9PROT</name>
<evidence type="ECO:0000256" key="1">
    <source>
        <dbReference type="ARBA" id="ARBA00000085"/>
    </source>
</evidence>
<dbReference type="FunFam" id="3.30.565.10:FF:000006">
    <property type="entry name" value="Sensor histidine kinase WalK"/>
    <property type="match status" value="1"/>
</dbReference>
<dbReference type="EMBL" id="PXXU01000068">
    <property type="protein sequence ID" value="PSJ16137.1"/>
    <property type="molecule type" value="Genomic_DNA"/>
</dbReference>
<evidence type="ECO:0000259" key="10">
    <source>
        <dbReference type="PROSITE" id="PS50110"/>
    </source>
</evidence>